<accession>A0A7R9WWL5</accession>
<feature type="compositionally biased region" description="Basic and acidic residues" evidence="1">
    <location>
        <begin position="14"/>
        <end position="29"/>
    </location>
</feature>
<name>A0A7R9WWL5_9STRA</name>
<feature type="region of interest" description="Disordered" evidence="1">
    <location>
        <begin position="1"/>
        <end position="29"/>
    </location>
</feature>
<evidence type="ECO:0000256" key="1">
    <source>
        <dbReference type="SAM" id="MobiDB-lite"/>
    </source>
</evidence>
<feature type="compositionally biased region" description="Low complexity" evidence="1">
    <location>
        <begin position="1"/>
        <end position="13"/>
    </location>
</feature>
<sequence length="311" mass="35659">MAPTSTTSNTSAAVRKEEEALRRSDEDLQHEALTAERDAKSMTVVSDDDIAGKSSIKRCPFAHDNIDADANHPAAKQHPFRHIPLRMVGDSGRTHNHSSATKQLIEKEVSLQDLTRMTNQFYELAFQDATLDLFIRSHEDPHGQRFAKWIHQKLSGSTVWDDDRRYHRDTKTAHPVAGGYSVVVHDRSSAHVAAWHSLKRPPQDAGRHFTLEECRVWMRLHFWAMRLSGVMQQSPSFADYYVRFIAHFVSVYERTAPQFARDSLRWSADPDNIKRYIADGRKMNEVLGISFADAVSQVPQKEIDDDEWPYF</sequence>
<reference evidence="2" key="1">
    <citation type="submission" date="2021-01" db="EMBL/GenBank/DDBJ databases">
        <authorList>
            <person name="Corre E."/>
            <person name="Pelletier E."/>
            <person name="Niang G."/>
            <person name="Scheremetjew M."/>
            <person name="Finn R."/>
            <person name="Kale V."/>
            <person name="Holt S."/>
            <person name="Cochrane G."/>
            <person name="Meng A."/>
            <person name="Brown T."/>
            <person name="Cohen L."/>
        </authorList>
    </citation>
    <scope>NUCLEOTIDE SEQUENCE</scope>
    <source>
        <strain evidence="2">CCMP3328</strain>
    </source>
</reference>
<evidence type="ECO:0000313" key="2">
    <source>
        <dbReference type="EMBL" id="CAD8336291.1"/>
    </source>
</evidence>
<organism evidence="2">
    <name type="scientific">Craspedostauros australis</name>
    <dbReference type="NCBI Taxonomy" id="1486917"/>
    <lineage>
        <taxon>Eukaryota</taxon>
        <taxon>Sar</taxon>
        <taxon>Stramenopiles</taxon>
        <taxon>Ochrophyta</taxon>
        <taxon>Bacillariophyta</taxon>
        <taxon>Bacillariophyceae</taxon>
        <taxon>Bacillariophycidae</taxon>
        <taxon>Naviculales</taxon>
        <taxon>Naviculaceae</taxon>
        <taxon>Craspedostauros</taxon>
    </lineage>
</organism>
<proteinExistence type="predicted"/>
<protein>
    <submittedName>
        <fullName evidence="2">Uncharacterized protein</fullName>
    </submittedName>
</protein>
<dbReference type="EMBL" id="HBEF01013439">
    <property type="protein sequence ID" value="CAD8336291.1"/>
    <property type="molecule type" value="Transcribed_RNA"/>
</dbReference>
<gene>
    <name evidence="2" type="ORF">CAUS1442_LOCUS8419</name>
</gene>
<dbReference type="AlphaFoldDB" id="A0A7R9WWL5"/>